<gene>
    <name evidence="9" type="ORF">BgAZ_302830</name>
</gene>
<dbReference type="GO" id="GO:0005886">
    <property type="term" value="C:plasma membrane"/>
    <property type="evidence" value="ECO:0007669"/>
    <property type="project" value="TreeGrafter"/>
</dbReference>
<dbReference type="InterPro" id="IPR010920">
    <property type="entry name" value="LSM_dom_sf"/>
</dbReference>
<dbReference type="SUPFAM" id="SSF50182">
    <property type="entry name" value="Sm-like ribonucleoproteins"/>
    <property type="match status" value="1"/>
</dbReference>
<dbReference type="GO" id="GO:0006820">
    <property type="term" value="P:monoatomic anion transport"/>
    <property type="evidence" value="ECO:0007669"/>
    <property type="project" value="TreeGrafter"/>
</dbReference>
<dbReference type="Gene3D" id="2.30.30.60">
    <property type="match status" value="1"/>
</dbReference>
<evidence type="ECO:0000259" key="8">
    <source>
        <dbReference type="Pfam" id="PF00924"/>
    </source>
</evidence>
<feature type="region of interest" description="Disordered" evidence="6">
    <location>
        <begin position="438"/>
        <end position="469"/>
    </location>
</feature>
<dbReference type="InterPro" id="IPR016688">
    <property type="entry name" value="MscS-like_plants/fungi"/>
</dbReference>
<evidence type="ECO:0000313" key="9">
    <source>
        <dbReference type="EMBL" id="KAK1442765.1"/>
    </source>
</evidence>
<accession>A0AAD8LS93</accession>
<evidence type="ECO:0000256" key="7">
    <source>
        <dbReference type="SAM" id="Phobius"/>
    </source>
</evidence>
<feature type="compositionally biased region" description="Basic and acidic residues" evidence="6">
    <location>
        <begin position="1"/>
        <end position="21"/>
    </location>
</feature>
<dbReference type="PANTHER" id="PTHR31618:SF1">
    <property type="entry name" value="EF-HAND DOMAIN-CONTAINING PROTEIN"/>
    <property type="match status" value="1"/>
</dbReference>
<feature type="transmembrane region" description="Helical" evidence="7">
    <location>
        <begin position="598"/>
        <end position="622"/>
    </location>
</feature>
<dbReference type="Pfam" id="PF00924">
    <property type="entry name" value="MS_channel_2nd"/>
    <property type="match status" value="1"/>
</dbReference>
<dbReference type="GO" id="GO:0008381">
    <property type="term" value="F:mechanosensitive monoatomic ion channel activity"/>
    <property type="evidence" value="ECO:0007669"/>
    <property type="project" value="TreeGrafter"/>
</dbReference>
<reference evidence="9" key="1">
    <citation type="submission" date="2023-08" db="EMBL/GenBank/DDBJ databases">
        <title>Draft sequence of the Babesia gibsoni genome.</title>
        <authorList>
            <person name="Yamagishi J.Y."/>
            <person name="Xuan X.X."/>
        </authorList>
    </citation>
    <scope>NUCLEOTIDE SEQUENCE</scope>
    <source>
        <strain evidence="9">Azabu</strain>
    </source>
</reference>
<comment type="similarity">
    <text evidence="2">Belongs to the MscS (TC 1.A.23) family.</text>
</comment>
<feature type="domain" description="Mechanosensitive ion channel MscS" evidence="8">
    <location>
        <begin position="650"/>
        <end position="715"/>
    </location>
</feature>
<comment type="caution">
    <text evidence="9">The sequence shown here is derived from an EMBL/GenBank/DDBJ whole genome shotgun (WGS) entry which is preliminary data.</text>
</comment>
<organism evidence="9 10">
    <name type="scientific">Babesia gibsoni</name>
    <dbReference type="NCBI Taxonomy" id="33632"/>
    <lineage>
        <taxon>Eukaryota</taxon>
        <taxon>Sar</taxon>
        <taxon>Alveolata</taxon>
        <taxon>Apicomplexa</taxon>
        <taxon>Aconoidasida</taxon>
        <taxon>Piroplasmida</taxon>
        <taxon>Babesiidae</taxon>
        <taxon>Babesia</taxon>
    </lineage>
</organism>
<feature type="region of interest" description="Disordered" evidence="6">
    <location>
        <begin position="1"/>
        <end position="27"/>
    </location>
</feature>
<evidence type="ECO:0000256" key="1">
    <source>
        <dbReference type="ARBA" id="ARBA00004141"/>
    </source>
</evidence>
<dbReference type="EMBL" id="JAVEPI010000003">
    <property type="protein sequence ID" value="KAK1442765.1"/>
    <property type="molecule type" value="Genomic_DNA"/>
</dbReference>
<dbReference type="Proteomes" id="UP001230268">
    <property type="component" value="Unassembled WGS sequence"/>
</dbReference>
<dbReference type="AlphaFoldDB" id="A0AAD8LS93"/>
<keyword evidence="10" id="KW-1185">Reference proteome</keyword>
<evidence type="ECO:0000313" key="10">
    <source>
        <dbReference type="Proteomes" id="UP001230268"/>
    </source>
</evidence>
<protein>
    <submittedName>
        <fullName evidence="9">Mechanosensitive ion channel MscS-like protein</fullName>
    </submittedName>
</protein>
<evidence type="ECO:0000256" key="4">
    <source>
        <dbReference type="ARBA" id="ARBA00022989"/>
    </source>
</evidence>
<proteinExistence type="inferred from homology"/>
<evidence type="ECO:0000256" key="5">
    <source>
        <dbReference type="ARBA" id="ARBA00023136"/>
    </source>
</evidence>
<evidence type="ECO:0000256" key="6">
    <source>
        <dbReference type="SAM" id="MobiDB-lite"/>
    </source>
</evidence>
<keyword evidence="3 7" id="KW-0812">Transmembrane</keyword>
<dbReference type="InterPro" id="IPR006685">
    <property type="entry name" value="MscS_channel_2nd"/>
</dbReference>
<sequence length="842" mass="95608">MGDREIRALVEGNPEREDYGDTPRGNEPVYVPGCFEEEEDEETVEDKSSFLVLRLIFSLFFPDRQVLLWFIVNAAIILVYALFNLNAATIGMDVKSDTTEDTTNTLFSMGFVLICNIIMYLAVMIFRFILVKGFLQFLCSRKVHFFVLFSMLDPHIFYVLWASCQSLLWQILINRPKGKPELFCIETFWPWITAEHMTFSGESLVWISFTIFMHIILALRCMVLSIISFIFELNLLVNSNEALKKYLKLYTSIRKFNIDWLSFVMSKQELMLKLKRAFANSRLRAKMFPIMERTAASVLDFRSKHGLKVLHEAHDARHLQCLSAIEGIRAPSDVTDALIEQTSTSAFSNWLYIYYVIRAPPMISLIHQEVVLKEDVVISDVAALLFEHMFVTVSKVKSKPSEQSIVNVPLVDSKLSFIQYNPLDNEFLESNSRVFSSVDGQEPEKDTATTSIEYNLATEGEGKRKSKHKSSRIAMYAAGLGRGKFKSMNRRAVSIMKIHEFRKTIVDMHSGPETSAVDNINLVTPDYQFNQKKGDDVRYLSTEQLQTFLAAEECASIMSLLDLSGHGRINLSMLQQALTNLYSTRKKFKSNIKGQDSVFMVLSRLLSAGSWLVAIVTMAFLAGITPEAIVVSGAALLSAITVALSYLYTNFLTSVIFVAFSNPYNVGDRIRLNDGETLTVKKIRTYTTEFVTILGKVLVYQNAALATMKITNESRSARATVAINFKVDASTTEHMLNAIHNKIATTCNSLPNDYVKDSVWMFIQEFNPGYCYSICIWVTCIESWGKWERIFQLKGEIMEVIMRECKNMGIGYSLPVQPISFTKKLSLSNVKRKELPPLGKRP</sequence>
<feature type="transmembrane region" description="Helical" evidence="7">
    <location>
        <begin position="204"/>
        <end position="237"/>
    </location>
</feature>
<keyword evidence="4 7" id="KW-1133">Transmembrane helix</keyword>
<evidence type="ECO:0000256" key="2">
    <source>
        <dbReference type="ARBA" id="ARBA00008017"/>
    </source>
</evidence>
<feature type="transmembrane region" description="Helical" evidence="7">
    <location>
        <begin position="143"/>
        <end position="161"/>
    </location>
</feature>
<feature type="transmembrane region" description="Helical" evidence="7">
    <location>
        <begin position="105"/>
        <end position="131"/>
    </location>
</feature>
<name>A0AAD8LS93_BABGI</name>
<comment type="subcellular location">
    <subcellularLocation>
        <location evidence="1">Membrane</location>
        <topology evidence="1">Multi-pass membrane protein</topology>
    </subcellularLocation>
</comment>
<dbReference type="InterPro" id="IPR023408">
    <property type="entry name" value="MscS_beta-dom_sf"/>
</dbReference>
<keyword evidence="5 7" id="KW-0472">Membrane</keyword>
<evidence type="ECO:0000256" key="3">
    <source>
        <dbReference type="ARBA" id="ARBA00022692"/>
    </source>
</evidence>
<feature type="transmembrane region" description="Helical" evidence="7">
    <location>
        <begin position="66"/>
        <end position="85"/>
    </location>
</feature>
<dbReference type="PANTHER" id="PTHR31618">
    <property type="entry name" value="MECHANOSENSITIVE ION CHANNEL PROTEIN 5"/>
    <property type="match status" value="1"/>
</dbReference>